<keyword evidence="2" id="KW-1185">Reference proteome</keyword>
<reference evidence="1" key="1">
    <citation type="submission" date="2024-02" db="EMBL/GenBank/DDBJ databases">
        <authorList>
            <consortium name="ELIXIR-Norway"/>
            <consortium name="Elixir Norway"/>
        </authorList>
    </citation>
    <scope>NUCLEOTIDE SEQUENCE</scope>
</reference>
<sequence length="260" mass="29023">MVPDLELFQGNEDGDSLMRREMDASDLFEEDKENMCVVLEDVVGPLLSLQRSPLPLGYLRSPLQDVTAVLSSLNAKEDEDECGRHKKCRQCRSQQKLLKQECQPFQEKVAAMSLQISPLGQCRMLECSESAGPSESMAPVKQKITGHWSTSNKVAEQSRGTMHSSLMIETESKKQVKSNHGVAVSLHLAKKEQLVIMASNLCNGVDPNSSSSQKMKRRKPFVKLIPGQSVPRFRYSSKTALCNLSQPQVFSIRRKSLSKI</sequence>
<dbReference type="EMBL" id="OZ019895">
    <property type="protein sequence ID" value="CAK9219682.1"/>
    <property type="molecule type" value="Genomic_DNA"/>
</dbReference>
<proteinExistence type="predicted"/>
<dbReference type="Proteomes" id="UP001497512">
    <property type="component" value="Chromosome 3"/>
</dbReference>
<name>A0ABP0UEG2_9BRYO</name>
<evidence type="ECO:0000313" key="2">
    <source>
        <dbReference type="Proteomes" id="UP001497512"/>
    </source>
</evidence>
<accession>A0ABP0UEG2</accession>
<organism evidence="1 2">
    <name type="scientific">Sphagnum troendelagicum</name>
    <dbReference type="NCBI Taxonomy" id="128251"/>
    <lineage>
        <taxon>Eukaryota</taxon>
        <taxon>Viridiplantae</taxon>
        <taxon>Streptophyta</taxon>
        <taxon>Embryophyta</taxon>
        <taxon>Bryophyta</taxon>
        <taxon>Sphagnophytina</taxon>
        <taxon>Sphagnopsida</taxon>
        <taxon>Sphagnales</taxon>
        <taxon>Sphagnaceae</taxon>
        <taxon>Sphagnum</taxon>
    </lineage>
</organism>
<evidence type="ECO:0000313" key="1">
    <source>
        <dbReference type="EMBL" id="CAK9219682.1"/>
    </source>
</evidence>
<protein>
    <submittedName>
        <fullName evidence="1">Uncharacterized protein</fullName>
    </submittedName>
</protein>
<gene>
    <name evidence="1" type="ORF">CSSPTR1EN2_LOCUS14751</name>
</gene>